<accession>B8GN21</accession>
<name>B8GN21_THISH</name>
<dbReference type="Proteomes" id="UP000002383">
    <property type="component" value="Chromosome"/>
</dbReference>
<dbReference type="OrthoDB" id="9816113at2"/>
<proteinExistence type="predicted"/>
<dbReference type="HOGENOM" id="CLU_071269_4_1_6"/>
<dbReference type="EMBL" id="CP001339">
    <property type="protein sequence ID" value="ACL71882.1"/>
    <property type="molecule type" value="Genomic_DNA"/>
</dbReference>
<dbReference type="KEGG" id="tgr:Tgr7_0791"/>
<dbReference type="RefSeq" id="WP_012637370.1">
    <property type="nucleotide sequence ID" value="NC_011901.1"/>
</dbReference>
<protein>
    <submittedName>
        <fullName evidence="2">Putative glycosyltransferase involved in LPS biosynthesis</fullName>
    </submittedName>
</protein>
<dbReference type="CDD" id="cd06532">
    <property type="entry name" value="Glyco_transf_25"/>
    <property type="match status" value="1"/>
</dbReference>
<dbReference type="CAZy" id="GT25">
    <property type="family name" value="Glycosyltransferase Family 25"/>
</dbReference>
<dbReference type="eggNOG" id="COG3306">
    <property type="taxonomic scope" value="Bacteria"/>
</dbReference>
<sequence length="265" mass="30558">MTTNIVSRFEILVISLETDLERRNLLRERFRRYSTHFKLIKGIDMRDATQPISHTVPPPCPRLTRKPLKPSEIGCALSHMLALKQAAISNARTILILEDDVLGKDEDIDTVHRISEQLPPHHFLLCGGQEGLRGNKFLYGSEEFGCFRLPSMVRRFVTRACCYALSPSMAVAILERQQACLHRSDDWHTLLRHEHNVFFSNLLGHPMDLSASHIEIERTQLPQRGSWKRIWADGIGYTITTQISKISLPLLGYINRWRKIDLQRK</sequence>
<dbReference type="STRING" id="396588.Tgr7_0791"/>
<keyword evidence="2" id="KW-0808">Transferase</keyword>
<dbReference type="InterPro" id="IPR002654">
    <property type="entry name" value="Glyco_trans_25"/>
</dbReference>
<gene>
    <name evidence="2" type="ordered locus">Tgr7_0791</name>
</gene>
<organism evidence="2 3">
    <name type="scientific">Thioalkalivibrio sulfidiphilus (strain HL-EbGR7)</name>
    <dbReference type="NCBI Taxonomy" id="396588"/>
    <lineage>
        <taxon>Bacteria</taxon>
        <taxon>Pseudomonadati</taxon>
        <taxon>Pseudomonadota</taxon>
        <taxon>Gammaproteobacteria</taxon>
        <taxon>Chromatiales</taxon>
        <taxon>Ectothiorhodospiraceae</taxon>
        <taxon>Thioalkalivibrio</taxon>
    </lineage>
</organism>
<dbReference type="GO" id="GO:0016740">
    <property type="term" value="F:transferase activity"/>
    <property type="evidence" value="ECO:0007669"/>
    <property type="project" value="UniProtKB-KW"/>
</dbReference>
<dbReference type="AlphaFoldDB" id="B8GN21"/>
<reference evidence="2 3" key="1">
    <citation type="journal article" date="2011" name="Stand. Genomic Sci.">
        <title>Complete genome sequence of 'Thioalkalivibrio sulfidophilus' HL-EbGr7.</title>
        <authorList>
            <person name="Muyzer G."/>
            <person name="Sorokin D.Y."/>
            <person name="Mavromatis K."/>
            <person name="Lapidus A."/>
            <person name="Clum A."/>
            <person name="Ivanova N."/>
            <person name="Pati A."/>
            <person name="d'Haeseleer P."/>
            <person name="Woyke T."/>
            <person name="Kyrpides N.C."/>
        </authorList>
    </citation>
    <scope>NUCLEOTIDE SEQUENCE [LARGE SCALE GENOMIC DNA]</scope>
    <source>
        <strain evidence="2 3">HL-EbGR7</strain>
    </source>
</reference>
<evidence type="ECO:0000313" key="2">
    <source>
        <dbReference type="EMBL" id="ACL71882.1"/>
    </source>
</evidence>
<keyword evidence="3" id="KW-1185">Reference proteome</keyword>
<feature type="domain" description="Glycosyl transferase family 25" evidence="1">
    <location>
        <begin position="10"/>
        <end position="126"/>
    </location>
</feature>
<dbReference type="Pfam" id="PF01755">
    <property type="entry name" value="Glyco_transf_25"/>
    <property type="match status" value="1"/>
</dbReference>
<evidence type="ECO:0000313" key="3">
    <source>
        <dbReference type="Proteomes" id="UP000002383"/>
    </source>
</evidence>
<evidence type="ECO:0000259" key="1">
    <source>
        <dbReference type="Pfam" id="PF01755"/>
    </source>
</evidence>